<reference evidence="1" key="1">
    <citation type="submission" date="2016-12" db="EMBL/GenBank/DDBJ databases">
        <authorList>
            <person name="Moulin L."/>
        </authorList>
    </citation>
    <scope>NUCLEOTIDE SEQUENCE [LARGE SCALE GENOMIC DNA]</scope>
    <source>
        <strain evidence="1">STM 7183</strain>
    </source>
</reference>
<dbReference type="Gene3D" id="3.40.1730.10">
    <property type="entry name" value="pa0076 domain"/>
    <property type="match status" value="1"/>
</dbReference>
<comment type="caution">
    <text evidence="1">The sequence shown here is derived from an EMBL/GenBank/DDBJ whole genome shotgun (WGS) entry which is preliminary data.</text>
</comment>
<evidence type="ECO:0000313" key="2">
    <source>
        <dbReference type="Proteomes" id="UP000195569"/>
    </source>
</evidence>
<keyword evidence="2" id="KW-1185">Reference proteome</keyword>
<accession>A0A1N7SUR9</accession>
<evidence type="ECO:0000313" key="1">
    <source>
        <dbReference type="EMBL" id="SIT51117.1"/>
    </source>
</evidence>
<dbReference type="InterPro" id="IPR017748">
    <property type="entry name" value="TagF"/>
</dbReference>
<dbReference type="NCBIfam" id="TIGR03373">
    <property type="entry name" value="VI_minor_4"/>
    <property type="match status" value="1"/>
</dbReference>
<dbReference type="RefSeq" id="WP_235851169.1">
    <property type="nucleotide sequence ID" value="NZ_CYGY02000101.1"/>
</dbReference>
<dbReference type="Proteomes" id="UP000195569">
    <property type="component" value="Unassembled WGS sequence"/>
</dbReference>
<protein>
    <submittedName>
        <fullName evidence="1">Protein phosphatase ImpM</fullName>
    </submittedName>
</protein>
<dbReference type="Pfam" id="PF09867">
    <property type="entry name" value="TagF_N"/>
    <property type="match status" value="1"/>
</dbReference>
<organism evidence="1 2">
    <name type="scientific">Paraburkholderia piptadeniae</name>
    <dbReference type="NCBI Taxonomy" id="1701573"/>
    <lineage>
        <taxon>Bacteria</taxon>
        <taxon>Pseudomonadati</taxon>
        <taxon>Pseudomonadota</taxon>
        <taxon>Betaproteobacteria</taxon>
        <taxon>Burkholderiales</taxon>
        <taxon>Burkholderiaceae</taxon>
        <taxon>Paraburkholderia</taxon>
    </lineage>
</organism>
<dbReference type="PIRSF" id="PIRSF029287">
    <property type="entry name" value="UCP029287"/>
    <property type="match status" value="1"/>
</dbReference>
<sequence length="235" mass="25340">MPGEIMSTASNGHLLQFGWFGKVPGAGDFVNRGMSARLAAWWDGWVQQGMVSLGQGLPDGLARHFAIAPVWHFAIPAGTGAGCVQLGCLAPSCDRVGRYYPVIAALALDADVYTPDTTAAAARFVGNVGAALLDAVREAHGPEQLDRVLSRVRLPREAGANGFSDDDTRRGREAQVPGWPNLAEFFDPHGATSFWWTLQANDAPPKTHAHTGKFDARLFRTLFGAPPRDAYWRGE</sequence>
<dbReference type="AlphaFoldDB" id="A0A1N7SUR9"/>
<proteinExistence type="predicted"/>
<gene>
    <name evidence="1" type="ORF">BN2476_1010034</name>
</gene>
<dbReference type="InterPro" id="IPR038225">
    <property type="entry name" value="TagF_sf"/>
</dbReference>
<dbReference type="EMBL" id="CYGY02000101">
    <property type="protein sequence ID" value="SIT51117.1"/>
    <property type="molecule type" value="Genomic_DNA"/>
</dbReference>
<name>A0A1N7SUR9_9BURK</name>